<evidence type="ECO:0000256" key="3">
    <source>
        <dbReference type="ARBA" id="ARBA00023163"/>
    </source>
</evidence>
<accession>A0A270AUK6</accession>
<dbReference type="GO" id="GO:0003700">
    <property type="term" value="F:DNA-binding transcription factor activity"/>
    <property type="evidence" value="ECO:0007669"/>
    <property type="project" value="TreeGrafter"/>
</dbReference>
<proteinExistence type="predicted"/>
<dbReference type="InterPro" id="IPR001647">
    <property type="entry name" value="HTH_TetR"/>
</dbReference>
<keyword evidence="1" id="KW-0805">Transcription regulation</keyword>
<organism evidence="4">
    <name type="scientific">Faucicola osloensis</name>
    <name type="common">Moraxella osloensis</name>
    <dbReference type="NCBI Taxonomy" id="34062"/>
    <lineage>
        <taxon>Bacteria</taxon>
        <taxon>Pseudomonadati</taxon>
        <taxon>Pseudomonadota</taxon>
        <taxon>Gammaproteobacteria</taxon>
        <taxon>Moraxellales</taxon>
        <taxon>Moraxellaceae</taxon>
        <taxon>Faucicola</taxon>
    </lineage>
</organism>
<dbReference type="PRINTS" id="PR00455">
    <property type="entry name" value="HTHTETR"/>
</dbReference>
<keyword evidence="2" id="KW-0238">DNA-binding</keyword>
<dbReference type="SUPFAM" id="SSF46689">
    <property type="entry name" value="Homeodomain-like"/>
    <property type="match status" value="1"/>
</dbReference>
<dbReference type="EMBL" id="CP024176">
    <property type="protein sequence ID" value="ATQ83519.1"/>
    <property type="molecule type" value="Genomic_DNA"/>
</dbReference>
<dbReference type="InterPro" id="IPR009057">
    <property type="entry name" value="Homeodomain-like_sf"/>
</dbReference>
<dbReference type="PROSITE" id="PS50977">
    <property type="entry name" value="HTH_TETR_2"/>
    <property type="match status" value="1"/>
</dbReference>
<keyword evidence="3" id="KW-0804">Transcription</keyword>
<name>A0A270AUK6_FAUOS</name>
<dbReference type="AlphaFoldDB" id="A0A270AUK6"/>
<protein>
    <submittedName>
        <fullName evidence="4">TetR/AcrR family transcriptional regulator</fullName>
    </submittedName>
</protein>
<dbReference type="Pfam" id="PF00440">
    <property type="entry name" value="TetR_N"/>
    <property type="match status" value="1"/>
</dbReference>
<gene>
    <name evidence="4" type="ORF">YHS_06585</name>
</gene>
<evidence type="ECO:0000256" key="1">
    <source>
        <dbReference type="ARBA" id="ARBA00023015"/>
    </source>
</evidence>
<evidence type="ECO:0000256" key="2">
    <source>
        <dbReference type="ARBA" id="ARBA00023125"/>
    </source>
</evidence>
<reference evidence="4" key="1">
    <citation type="submission" date="2017-11" db="EMBL/GenBank/DDBJ databases">
        <title>Complete Genome Sequence from Moraxella oslensis YHS isolated from human skin.</title>
        <authorList>
            <person name="Lee K."/>
            <person name="Lim J.Y."/>
            <person name="Hwang I."/>
        </authorList>
    </citation>
    <scope>NUCLEOTIDE SEQUENCE</scope>
    <source>
        <strain evidence="4">YHS</strain>
    </source>
</reference>
<dbReference type="GO" id="GO:0000976">
    <property type="term" value="F:transcription cis-regulatory region binding"/>
    <property type="evidence" value="ECO:0007669"/>
    <property type="project" value="TreeGrafter"/>
</dbReference>
<dbReference type="Gene3D" id="1.10.357.10">
    <property type="entry name" value="Tetracycline Repressor, domain 2"/>
    <property type="match status" value="1"/>
</dbReference>
<dbReference type="PANTHER" id="PTHR30055:SF234">
    <property type="entry name" value="HTH-TYPE TRANSCRIPTIONAL REGULATOR BETI"/>
    <property type="match status" value="1"/>
</dbReference>
<evidence type="ECO:0000313" key="4">
    <source>
        <dbReference type="EMBL" id="ATQ83519.1"/>
    </source>
</evidence>
<dbReference type="InterPro" id="IPR050109">
    <property type="entry name" value="HTH-type_TetR-like_transc_reg"/>
</dbReference>
<sequence>MSRQQQFKNREEVILAVAEQLLLESGEGDITLDSLAEQLDLAKGTLYKHFTSKDELFLRIIIRHEQQLLALSEVGDCPAAGVARLTLFQLINPQKAILLNQIEERLANSAVGLNKLFSQLYEIRRERMKRLINTTAEYLQSLHSTMSTRDYLSTIWAMGQGGAGLLNSSFYQRYLGRRDTLRFALVQHILDIPKQYPAAVQSVDAPTGAILPSTATNTANSQTESSLTPRNVK</sequence>
<dbReference type="PANTHER" id="PTHR30055">
    <property type="entry name" value="HTH-TYPE TRANSCRIPTIONAL REGULATOR RUTR"/>
    <property type="match status" value="1"/>
</dbReference>